<dbReference type="Gene3D" id="3.40.50.10330">
    <property type="entry name" value="Probable inorganic polyphosphate/atp-NAD kinase, domain 1"/>
    <property type="match status" value="1"/>
</dbReference>
<dbReference type="InterPro" id="IPR050187">
    <property type="entry name" value="Lipid_Phosphate_FormReg"/>
</dbReference>
<evidence type="ECO:0000256" key="1">
    <source>
        <dbReference type="ARBA" id="ARBA00001946"/>
    </source>
</evidence>
<comment type="cofactor">
    <cofactor evidence="1">
        <name>Mg(2+)</name>
        <dbReference type="ChEBI" id="CHEBI:18420"/>
    </cofactor>
</comment>
<comment type="caution">
    <text evidence="13">The sequence shown here is derived from an EMBL/GenBank/DDBJ whole genome shotgun (WGS) entry which is preliminary data.</text>
</comment>
<dbReference type="PANTHER" id="PTHR12358:SF106">
    <property type="entry name" value="LIPID KINASE YEGS"/>
    <property type="match status" value="1"/>
</dbReference>
<evidence type="ECO:0000256" key="2">
    <source>
        <dbReference type="ARBA" id="ARBA00022516"/>
    </source>
</evidence>
<proteinExistence type="predicted"/>
<dbReference type="Proteomes" id="UP000321717">
    <property type="component" value="Unassembled WGS sequence"/>
</dbReference>
<dbReference type="PANTHER" id="PTHR12358">
    <property type="entry name" value="SPHINGOSINE KINASE"/>
    <property type="match status" value="1"/>
</dbReference>
<dbReference type="GO" id="GO:0046872">
    <property type="term" value="F:metal ion binding"/>
    <property type="evidence" value="ECO:0007669"/>
    <property type="project" value="UniProtKB-KW"/>
</dbReference>
<evidence type="ECO:0000256" key="11">
    <source>
        <dbReference type="ARBA" id="ARBA00023264"/>
    </source>
</evidence>
<keyword evidence="7" id="KW-0067">ATP-binding</keyword>
<dbReference type="GO" id="GO:0004143">
    <property type="term" value="F:ATP-dependent diacylglycerol kinase activity"/>
    <property type="evidence" value="ECO:0007669"/>
    <property type="project" value="TreeGrafter"/>
</dbReference>
<keyword evidence="11" id="KW-1208">Phospholipid metabolism</keyword>
<dbReference type="InterPro" id="IPR016064">
    <property type="entry name" value="NAD/diacylglycerol_kinase_sf"/>
</dbReference>
<evidence type="ECO:0000256" key="3">
    <source>
        <dbReference type="ARBA" id="ARBA00022679"/>
    </source>
</evidence>
<keyword evidence="14" id="KW-1185">Reference proteome</keyword>
<evidence type="ECO:0000313" key="13">
    <source>
        <dbReference type="EMBL" id="GEO84188.1"/>
    </source>
</evidence>
<dbReference type="InterPro" id="IPR045540">
    <property type="entry name" value="YegS/DAGK_C"/>
</dbReference>
<evidence type="ECO:0000256" key="10">
    <source>
        <dbReference type="ARBA" id="ARBA00023209"/>
    </source>
</evidence>
<evidence type="ECO:0000256" key="5">
    <source>
        <dbReference type="ARBA" id="ARBA00022741"/>
    </source>
</evidence>
<keyword evidence="4" id="KW-0479">Metal-binding</keyword>
<dbReference type="GO" id="GO:0008654">
    <property type="term" value="P:phospholipid biosynthetic process"/>
    <property type="evidence" value="ECO:0007669"/>
    <property type="project" value="UniProtKB-KW"/>
</dbReference>
<accession>A0A512HFH6</accession>
<sequence length="317" mass="33592">MLSIAPECRGAWVKVGIISNPVSGGRFGRARGREISAALAAHFSDCVFRQTASAGDATRLAIELVEAGCELIIALGGDGTIGDVVDGLMRSARPETPFSFAPTGTGCDFARNFALPHDPEAVARQIVDAPVRRIDVARMRGRTTDGRIVERHFANIASVGVSGRIVQAVNGRGRRVASGSLRFLLCSVREILRYRSQGVRLVVDGVEVFKGPVTVVAVANGAWFGGGMHVVPFADLGDGLLDIGVLHGASRTGVLGILARLYSAAHVGHRLISFFRGRVIDIEPLGDQRLSIEADGETLPFDSLHVEVLPGALSLKI</sequence>
<dbReference type="GO" id="GO:0005886">
    <property type="term" value="C:plasma membrane"/>
    <property type="evidence" value="ECO:0007669"/>
    <property type="project" value="TreeGrafter"/>
</dbReference>
<evidence type="ECO:0000256" key="4">
    <source>
        <dbReference type="ARBA" id="ARBA00022723"/>
    </source>
</evidence>
<dbReference type="EMBL" id="BJZP01000004">
    <property type="protein sequence ID" value="GEO84188.1"/>
    <property type="molecule type" value="Genomic_DNA"/>
</dbReference>
<dbReference type="Pfam" id="PF00781">
    <property type="entry name" value="DAGK_cat"/>
    <property type="match status" value="1"/>
</dbReference>
<keyword evidence="5" id="KW-0547">Nucleotide-binding</keyword>
<evidence type="ECO:0000256" key="9">
    <source>
        <dbReference type="ARBA" id="ARBA00023098"/>
    </source>
</evidence>
<dbReference type="Gene3D" id="2.60.200.40">
    <property type="match status" value="1"/>
</dbReference>
<evidence type="ECO:0000259" key="12">
    <source>
        <dbReference type="PROSITE" id="PS50146"/>
    </source>
</evidence>
<keyword evidence="8" id="KW-0460">Magnesium</keyword>
<keyword evidence="2" id="KW-0444">Lipid biosynthesis</keyword>
<dbReference type="SMART" id="SM00046">
    <property type="entry name" value="DAGKc"/>
    <property type="match status" value="1"/>
</dbReference>
<keyword evidence="9" id="KW-0443">Lipid metabolism</keyword>
<dbReference type="InterPro" id="IPR001206">
    <property type="entry name" value="Diacylglycerol_kinase_cat_dom"/>
</dbReference>
<keyword evidence="10" id="KW-0594">Phospholipid biosynthesis</keyword>
<dbReference type="SUPFAM" id="SSF111331">
    <property type="entry name" value="NAD kinase/diacylglycerol kinase-like"/>
    <property type="match status" value="1"/>
</dbReference>
<gene>
    <name evidence="13" type="ORF">RNA01_11200</name>
</gene>
<dbReference type="InterPro" id="IPR005218">
    <property type="entry name" value="Diacylglycerol/lipid_kinase"/>
</dbReference>
<feature type="domain" description="DAGKc" evidence="12">
    <location>
        <begin position="10"/>
        <end position="143"/>
    </location>
</feature>
<name>A0A512HFH6_9HYPH</name>
<dbReference type="AlphaFoldDB" id="A0A512HFH6"/>
<evidence type="ECO:0000256" key="8">
    <source>
        <dbReference type="ARBA" id="ARBA00022842"/>
    </source>
</evidence>
<dbReference type="NCBIfam" id="TIGR00147">
    <property type="entry name" value="YegS/Rv2252/BmrU family lipid kinase"/>
    <property type="match status" value="1"/>
</dbReference>
<dbReference type="GO" id="GO:0005524">
    <property type="term" value="F:ATP binding"/>
    <property type="evidence" value="ECO:0007669"/>
    <property type="project" value="UniProtKB-KW"/>
</dbReference>
<keyword evidence="6 13" id="KW-0418">Kinase</keyword>
<dbReference type="InterPro" id="IPR017438">
    <property type="entry name" value="ATP-NAD_kinase_N"/>
</dbReference>
<reference evidence="13 14" key="1">
    <citation type="submission" date="2019-07" db="EMBL/GenBank/DDBJ databases">
        <title>Whole genome shotgun sequence of Rhizobium naphthalenivorans NBRC 107585.</title>
        <authorList>
            <person name="Hosoyama A."/>
            <person name="Uohara A."/>
            <person name="Ohji S."/>
            <person name="Ichikawa N."/>
        </authorList>
    </citation>
    <scope>NUCLEOTIDE SEQUENCE [LARGE SCALE GENOMIC DNA]</scope>
    <source>
        <strain evidence="13 14">NBRC 107585</strain>
    </source>
</reference>
<dbReference type="OrthoDB" id="142078at2"/>
<dbReference type="PROSITE" id="PS50146">
    <property type="entry name" value="DAGK"/>
    <property type="match status" value="1"/>
</dbReference>
<evidence type="ECO:0000313" key="14">
    <source>
        <dbReference type="Proteomes" id="UP000321717"/>
    </source>
</evidence>
<evidence type="ECO:0000256" key="6">
    <source>
        <dbReference type="ARBA" id="ARBA00022777"/>
    </source>
</evidence>
<keyword evidence="3" id="KW-0808">Transferase</keyword>
<organism evidence="13 14">
    <name type="scientific">Ciceribacter naphthalenivorans</name>
    <dbReference type="NCBI Taxonomy" id="1118451"/>
    <lineage>
        <taxon>Bacteria</taxon>
        <taxon>Pseudomonadati</taxon>
        <taxon>Pseudomonadota</taxon>
        <taxon>Alphaproteobacteria</taxon>
        <taxon>Hyphomicrobiales</taxon>
        <taxon>Rhizobiaceae</taxon>
        <taxon>Ciceribacter</taxon>
    </lineage>
</organism>
<evidence type="ECO:0000256" key="7">
    <source>
        <dbReference type="ARBA" id="ARBA00022840"/>
    </source>
</evidence>
<protein>
    <submittedName>
        <fullName evidence="13">Diacylglycerol kinase</fullName>
    </submittedName>
</protein>
<dbReference type="Pfam" id="PF19279">
    <property type="entry name" value="YegS_C"/>
    <property type="match status" value="1"/>
</dbReference>